<dbReference type="PANTHER" id="PTHR24220">
    <property type="entry name" value="IMPORT ATP-BINDING PROTEIN"/>
    <property type="match status" value="1"/>
</dbReference>
<dbReference type="SUPFAM" id="SSF52540">
    <property type="entry name" value="P-loop containing nucleoside triphosphate hydrolases"/>
    <property type="match status" value="1"/>
</dbReference>
<dbReference type="Gene3D" id="3.40.50.300">
    <property type="entry name" value="P-loop containing nucleotide triphosphate hydrolases"/>
    <property type="match status" value="1"/>
</dbReference>
<accession>A0A1C7PAS1</accession>
<keyword evidence="1" id="KW-0547">Nucleotide-binding</keyword>
<dbReference type="GO" id="GO:0016887">
    <property type="term" value="F:ATP hydrolysis activity"/>
    <property type="evidence" value="ECO:0007669"/>
    <property type="project" value="InterPro"/>
</dbReference>
<dbReference type="PANTHER" id="PTHR24220:SF690">
    <property type="entry name" value="ABC TRANSPORTER, ATP-BINDING PROTEIN"/>
    <property type="match status" value="1"/>
</dbReference>
<evidence type="ECO:0000256" key="1">
    <source>
        <dbReference type="ARBA" id="ARBA00022741"/>
    </source>
</evidence>
<feature type="domain" description="ABC transporter" evidence="3">
    <location>
        <begin position="9"/>
        <end position="228"/>
    </location>
</feature>
<dbReference type="GO" id="GO:0005524">
    <property type="term" value="F:ATP binding"/>
    <property type="evidence" value="ECO:0007669"/>
    <property type="project" value="UniProtKB-KW"/>
</dbReference>
<keyword evidence="2" id="KW-0067">ATP-binding</keyword>
<dbReference type="EMBL" id="LT629973">
    <property type="protein sequence ID" value="SEH77340.1"/>
    <property type="molecule type" value="Genomic_DNA"/>
</dbReference>
<dbReference type="Pfam" id="PF00005">
    <property type="entry name" value="ABC_tran"/>
    <property type="match status" value="1"/>
</dbReference>
<evidence type="ECO:0000256" key="2">
    <source>
        <dbReference type="ARBA" id="ARBA00022840"/>
    </source>
</evidence>
<evidence type="ECO:0000313" key="4">
    <source>
        <dbReference type="EMBL" id="SEH77340.1"/>
    </source>
</evidence>
<dbReference type="STRING" id="1679444.PYTT_0638"/>
<dbReference type="InterPro" id="IPR003593">
    <property type="entry name" value="AAA+_ATPase"/>
</dbReference>
<evidence type="ECO:0000313" key="5">
    <source>
        <dbReference type="Proteomes" id="UP000176204"/>
    </source>
</evidence>
<dbReference type="GO" id="GO:0005886">
    <property type="term" value="C:plasma membrane"/>
    <property type="evidence" value="ECO:0007669"/>
    <property type="project" value="TreeGrafter"/>
</dbReference>
<dbReference type="GO" id="GO:0022857">
    <property type="term" value="F:transmembrane transporter activity"/>
    <property type="evidence" value="ECO:0007669"/>
    <property type="project" value="TreeGrafter"/>
</dbReference>
<dbReference type="InterPro" id="IPR015854">
    <property type="entry name" value="ABC_transpr_LolD-like"/>
</dbReference>
<dbReference type="SMART" id="SM00382">
    <property type="entry name" value="AAA"/>
    <property type="match status" value="1"/>
</dbReference>
<dbReference type="KEGG" id="agl:PYTT_0638"/>
<evidence type="ECO:0000259" key="3">
    <source>
        <dbReference type="PROSITE" id="PS50893"/>
    </source>
</evidence>
<gene>
    <name evidence="4" type="ORF">PYTT_0638</name>
</gene>
<protein>
    <submittedName>
        <fullName evidence="4">Abc transporter</fullName>
    </submittedName>
</protein>
<keyword evidence="5" id="KW-1185">Reference proteome</keyword>
<dbReference type="InterPro" id="IPR003439">
    <property type="entry name" value="ABC_transporter-like_ATP-bd"/>
</dbReference>
<dbReference type="AlphaFoldDB" id="A0A1C7PAS1"/>
<dbReference type="PROSITE" id="PS50893">
    <property type="entry name" value="ABC_TRANSPORTER_2"/>
    <property type="match status" value="1"/>
</dbReference>
<dbReference type="InterPro" id="IPR027417">
    <property type="entry name" value="P-loop_NTPase"/>
</dbReference>
<organism evidence="4 5">
    <name type="scientific">Akkermansia glycaniphila</name>
    <dbReference type="NCBI Taxonomy" id="1679444"/>
    <lineage>
        <taxon>Bacteria</taxon>
        <taxon>Pseudomonadati</taxon>
        <taxon>Verrucomicrobiota</taxon>
        <taxon>Verrucomicrobiia</taxon>
        <taxon>Verrucomicrobiales</taxon>
        <taxon>Akkermansiaceae</taxon>
        <taxon>Akkermansia</taxon>
    </lineage>
</organism>
<dbReference type="Proteomes" id="UP000176204">
    <property type="component" value="Chromosome I"/>
</dbReference>
<sequence length="229" mass="24927">MNDTNTPLLSVEHLRFIHPSGRGKLDDLTFDIARGDFVLVTGPSGSGKSTLLRLLSGLDAPQSGSIRLLGTELSDTPPATLRHRLGFVMQTPILDDNLSIRNNLLLPFTFRANKTLSRPDDSTLAAAMQRLGLQDIPLDETASRLSTGQKQRLTLIRAVLLQPDLLLLDEPTSALDPANTGEVEKYLEALADAGTGIICITHQAYRPSRPYRTLYLDNGRATWASPSAS</sequence>
<dbReference type="RefSeq" id="WP_067777059.1">
    <property type="nucleotide sequence ID" value="NZ_LIGX01000032.1"/>
</dbReference>
<dbReference type="OrthoDB" id="9769100at2"/>
<proteinExistence type="predicted"/>
<reference evidence="5" key="1">
    <citation type="submission" date="2016-09" db="EMBL/GenBank/DDBJ databases">
        <authorList>
            <person name="Koehorst J."/>
        </authorList>
    </citation>
    <scope>NUCLEOTIDE SEQUENCE [LARGE SCALE GENOMIC DNA]</scope>
</reference>
<name>A0A1C7PAS1_9BACT</name>